<dbReference type="KEGG" id="wna:KA717_08520"/>
<gene>
    <name evidence="1" type="ORF">KA717_08520</name>
</gene>
<proteinExistence type="predicted"/>
<protein>
    <submittedName>
        <fullName evidence="1">Uncharacterized protein</fullName>
    </submittedName>
</protein>
<accession>A0A977KZI9</accession>
<organism evidence="1">
    <name type="scientific">Woronichinia naegeliana WA131</name>
    <dbReference type="NCBI Taxonomy" id="2824559"/>
    <lineage>
        <taxon>Bacteria</taxon>
        <taxon>Bacillati</taxon>
        <taxon>Cyanobacteriota</taxon>
        <taxon>Cyanophyceae</taxon>
        <taxon>Synechococcales</taxon>
        <taxon>Coelosphaeriaceae</taxon>
        <taxon>Woronichinia</taxon>
    </lineage>
</organism>
<evidence type="ECO:0000313" key="1">
    <source>
        <dbReference type="EMBL" id="UXE62747.1"/>
    </source>
</evidence>
<name>A0A977KZI9_9CYAN</name>
<dbReference type="EMBL" id="CP073041">
    <property type="protein sequence ID" value="UXE62747.1"/>
    <property type="molecule type" value="Genomic_DNA"/>
</dbReference>
<dbReference type="AlphaFoldDB" id="A0A977KZI9"/>
<reference evidence="1" key="1">
    <citation type="submission" date="2021-04" db="EMBL/GenBank/DDBJ databases">
        <title>Genome sequence of Woronichinia naegeliana from Washington state freshwater lake bloom.</title>
        <authorList>
            <person name="Dreher T.W."/>
        </authorList>
    </citation>
    <scope>NUCLEOTIDE SEQUENCE</scope>
    <source>
        <strain evidence="1">WA131</strain>
    </source>
</reference>
<dbReference type="Proteomes" id="UP001065613">
    <property type="component" value="Chromosome"/>
</dbReference>
<sequence length="158" mass="17522">MSTLNKSSIDLLSDIGLPQEKEEALFQKNCPHCYSEKVKIHSHYQTKGNGERKMFICQECSSCFAETYGSVIAGLETPLSEIVKVLKARMEGIGLNAAARVFGYAKTTILNWEKKLSGLQETLFLYALVNEFVKLVIEGDELYTKVGKNKEASGVHPG</sequence>